<organism evidence="2 3">
    <name type="scientific">Candidatus Nitrosoglobus terrae</name>
    <dbReference type="NCBI Taxonomy" id="1630141"/>
    <lineage>
        <taxon>Bacteria</taxon>
        <taxon>Pseudomonadati</taxon>
        <taxon>Pseudomonadota</taxon>
        <taxon>Gammaproteobacteria</taxon>
        <taxon>Chromatiales</taxon>
        <taxon>Chromatiaceae</taxon>
        <taxon>Candidatus Nitrosoglobus</taxon>
    </lineage>
</organism>
<gene>
    <name evidence="2" type="ORF">TAO_0175</name>
</gene>
<keyword evidence="1" id="KW-0812">Transmembrane</keyword>
<keyword evidence="3" id="KW-1185">Reference proteome</keyword>
<dbReference type="AlphaFoldDB" id="A0A1Q2SK68"/>
<protein>
    <submittedName>
        <fullName evidence="2">Uncharacterized protein</fullName>
    </submittedName>
</protein>
<feature type="transmembrane region" description="Helical" evidence="1">
    <location>
        <begin position="96"/>
        <end position="116"/>
    </location>
</feature>
<proteinExistence type="predicted"/>
<keyword evidence="1" id="KW-0472">Membrane</keyword>
<dbReference type="Proteomes" id="UP000243679">
    <property type="component" value="Chromosome"/>
</dbReference>
<evidence type="ECO:0000256" key="1">
    <source>
        <dbReference type="SAM" id="Phobius"/>
    </source>
</evidence>
<accession>A0A1Q2SK68</accession>
<evidence type="ECO:0000313" key="2">
    <source>
        <dbReference type="EMBL" id="BAW79545.1"/>
    </source>
</evidence>
<keyword evidence="1" id="KW-1133">Transmembrane helix</keyword>
<dbReference type="KEGG" id="ntt:TAO_0175"/>
<name>A0A1Q2SK68_9GAMM</name>
<dbReference type="EMBL" id="AP014836">
    <property type="protein sequence ID" value="BAW79545.1"/>
    <property type="molecule type" value="Genomic_DNA"/>
</dbReference>
<sequence length="131" mass="15598">MLSTESLQLSFMLSKYSKEAVKSSILAYYESKYLWRDRRSGFDRRKPKKLGLSFERRIIRDRRNIESPKVIQHRRARTQLRRRLREYQVSHSLNRLFIGAAALLMVIVLVCIMIFLKLTKCKEIFICALSI</sequence>
<dbReference type="RefSeq" id="WP_096526197.1">
    <property type="nucleotide sequence ID" value="NZ_AP014836.1"/>
</dbReference>
<reference evidence="2 3" key="1">
    <citation type="journal article" date="2017" name="ISME J.">
        <title>An acid-tolerant ammonia-oxidizing ?-proteobacterium from soil.</title>
        <authorList>
            <person name="Hayatsu M."/>
            <person name="Tago K."/>
            <person name="Uchiyama I."/>
            <person name="Toyoda A."/>
            <person name="Wang Y."/>
            <person name="Shimomura Y."/>
            <person name="Okubo T."/>
            <person name="Kurisu F."/>
            <person name="Hirono Y."/>
            <person name="Nonaka K."/>
            <person name="Akiyama H."/>
            <person name="Itoh T."/>
            <person name="Takami H."/>
        </authorList>
    </citation>
    <scope>NUCLEOTIDE SEQUENCE [LARGE SCALE GENOMIC DNA]</scope>
    <source>
        <strain evidence="2 3">TAO100</strain>
    </source>
</reference>
<evidence type="ECO:0000313" key="3">
    <source>
        <dbReference type="Proteomes" id="UP000243679"/>
    </source>
</evidence>